<dbReference type="EMBL" id="LAJF01000101">
    <property type="protein sequence ID" value="KKB80640.1"/>
    <property type="molecule type" value="Genomic_DNA"/>
</dbReference>
<dbReference type="SUPFAM" id="SSF53448">
    <property type="entry name" value="Nucleotide-diphospho-sugar transferases"/>
    <property type="match status" value="1"/>
</dbReference>
<dbReference type="RefSeq" id="WP_046136399.1">
    <property type="nucleotide sequence ID" value="NZ_FQVC01000001.1"/>
</dbReference>
<dbReference type="Proteomes" id="UP000184533">
    <property type="component" value="Unassembled WGS sequence"/>
</dbReference>
<protein>
    <submittedName>
        <fullName evidence="1">Glycosyl transferase family 2</fullName>
    </submittedName>
</protein>
<evidence type="ECO:0000313" key="4">
    <source>
        <dbReference type="Proteomes" id="UP000184533"/>
    </source>
</evidence>
<dbReference type="OrthoDB" id="9771846at2"/>
<dbReference type="GO" id="GO:0016740">
    <property type="term" value="F:transferase activity"/>
    <property type="evidence" value="ECO:0007669"/>
    <property type="project" value="UniProtKB-KW"/>
</dbReference>
<dbReference type="EMBL" id="FQVC01000001">
    <property type="protein sequence ID" value="SHE49939.1"/>
    <property type="molecule type" value="Genomic_DNA"/>
</dbReference>
<name>A0A0F5LED9_9HYPH</name>
<proteinExistence type="predicted"/>
<evidence type="ECO:0000313" key="1">
    <source>
        <dbReference type="EMBL" id="KKB80640.1"/>
    </source>
</evidence>
<gene>
    <name evidence="2" type="ORF">SAMN02745223_00558</name>
    <name evidence="1" type="ORF">VW29_16660</name>
</gene>
<sequence>MLDVAVIIVNYRTAQLTIDSVAALLADPSMPQGSHIVVIDGASGDGSAEVIGKAINGNGWSDRVTLAPQDVNGGFAYGNNRGIEVVDADLGGAKSYLLLNPDTVVRSGAVLALADFLDQNPNVGIVGSRLEDPDGTLQACSFRFPTALGELESEARVGPVSLLLRHWRVVLPVSDRPSQADWVSGASMMIRRDVLEEVGQLDEGYFLYYEELDFCRRAVDLGWQCWTVPASRVVHLCGRATGLPSKGPKVNRRPSYWFQSRRRYFNKYHKGFGALASDLGWLTGQGIWHLRCWLERKPNGDAPRLVGDFLANRGLRAN</sequence>
<evidence type="ECO:0000313" key="3">
    <source>
        <dbReference type="Proteomes" id="UP000033608"/>
    </source>
</evidence>
<reference evidence="2 4" key="2">
    <citation type="submission" date="2016-11" db="EMBL/GenBank/DDBJ databases">
        <authorList>
            <person name="Jaros S."/>
            <person name="Januszkiewicz K."/>
            <person name="Wedrychowicz H."/>
        </authorList>
    </citation>
    <scope>NUCLEOTIDE SEQUENCE [LARGE SCALE GENOMIC DNA]</scope>
    <source>
        <strain evidence="2 4">DSM 17137</strain>
    </source>
</reference>
<dbReference type="Gene3D" id="3.90.550.10">
    <property type="entry name" value="Spore Coat Polysaccharide Biosynthesis Protein SpsA, Chain A"/>
    <property type="match status" value="1"/>
</dbReference>
<keyword evidence="1" id="KW-0808">Transferase</keyword>
<reference evidence="1 3" key="1">
    <citation type="submission" date="2015-03" db="EMBL/GenBank/DDBJ databases">
        <authorList>
            <person name="Hassan Y.I."/>
            <person name="Lepp D."/>
            <person name="Zhou T."/>
        </authorList>
    </citation>
    <scope>NUCLEOTIDE SEQUENCE [LARGE SCALE GENOMIC DNA]</scope>
    <source>
        <strain evidence="1 3">DSM 17137</strain>
    </source>
</reference>
<accession>A0A0F5LED9</accession>
<dbReference type="CDD" id="cd04186">
    <property type="entry name" value="GT_2_like_c"/>
    <property type="match status" value="1"/>
</dbReference>
<dbReference type="PANTHER" id="PTHR43179:SF7">
    <property type="entry name" value="RHAMNOSYLTRANSFERASE WBBL"/>
    <property type="match status" value="1"/>
</dbReference>
<dbReference type="Pfam" id="PF13641">
    <property type="entry name" value="Glyco_tranf_2_3"/>
    <property type="match status" value="1"/>
</dbReference>
<dbReference type="STRING" id="1121477.SAMN02745223_00558"/>
<dbReference type="InterPro" id="IPR029044">
    <property type="entry name" value="Nucleotide-diphossugar_trans"/>
</dbReference>
<evidence type="ECO:0000313" key="2">
    <source>
        <dbReference type="EMBL" id="SHE49939.1"/>
    </source>
</evidence>
<organism evidence="1 3">
    <name type="scientific">Devosia limi DSM 17137</name>
    <dbReference type="NCBI Taxonomy" id="1121477"/>
    <lineage>
        <taxon>Bacteria</taxon>
        <taxon>Pseudomonadati</taxon>
        <taxon>Pseudomonadota</taxon>
        <taxon>Alphaproteobacteria</taxon>
        <taxon>Hyphomicrobiales</taxon>
        <taxon>Devosiaceae</taxon>
        <taxon>Devosia</taxon>
    </lineage>
</organism>
<dbReference type="AlphaFoldDB" id="A0A0F5LED9"/>
<dbReference type="PATRIC" id="fig|1121477.3.peg.77"/>
<dbReference type="PANTHER" id="PTHR43179">
    <property type="entry name" value="RHAMNOSYLTRANSFERASE WBBL"/>
    <property type="match status" value="1"/>
</dbReference>
<keyword evidence="3" id="KW-1185">Reference proteome</keyword>
<dbReference type="Proteomes" id="UP000033608">
    <property type="component" value="Unassembled WGS sequence"/>
</dbReference>